<evidence type="ECO:0000256" key="17">
    <source>
        <dbReference type="SAM" id="Phobius"/>
    </source>
</evidence>
<keyword evidence="19" id="KW-0547">Nucleotide-binding</keyword>
<name>A0A3M9XM11_9HYPH</name>
<gene>
    <name evidence="19" type="ORF">D1O30_03845</name>
</gene>
<evidence type="ECO:0000256" key="13">
    <source>
        <dbReference type="ARBA" id="ARBA00023014"/>
    </source>
</evidence>
<evidence type="ECO:0000256" key="9">
    <source>
        <dbReference type="ARBA" id="ARBA00022723"/>
    </source>
</evidence>
<feature type="transmembrane region" description="Helical" evidence="17">
    <location>
        <begin position="17"/>
        <end position="35"/>
    </location>
</feature>
<evidence type="ECO:0000256" key="7">
    <source>
        <dbReference type="ARBA" id="ARBA00022490"/>
    </source>
</evidence>
<evidence type="ECO:0000313" key="19">
    <source>
        <dbReference type="EMBL" id="RNJ48875.1"/>
    </source>
</evidence>
<dbReference type="Pfam" id="PF07730">
    <property type="entry name" value="HisKA_3"/>
    <property type="match status" value="1"/>
</dbReference>
<dbReference type="GO" id="GO:0046872">
    <property type="term" value="F:metal ion binding"/>
    <property type="evidence" value="ECO:0007669"/>
    <property type="project" value="UniProtKB-KW"/>
</dbReference>
<dbReference type="GO" id="GO:0005737">
    <property type="term" value="C:cytoplasm"/>
    <property type="evidence" value="ECO:0007669"/>
    <property type="project" value="UniProtKB-SubCell"/>
</dbReference>
<keyword evidence="10" id="KW-0418">Kinase</keyword>
<dbReference type="Gene3D" id="1.20.5.1930">
    <property type="match status" value="1"/>
</dbReference>
<keyword evidence="11" id="KW-0408">Iron</keyword>
<comment type="function">
    <text evidence="14">Member of the two-component regulatory system NreB/NreC involved in the control of dissimilatory nitrate/nitrite reduction in response to oxygen. NreB functions as a direct oxygen sensor histidine kinase which is autophosphorylated, in the absence of oxygen, probably at the conserved histidine residue, and transfers its phosphate group probably to a conserved aspartate residue of NreC. NreB/NreC activates the expression of the nitrate (narGHJI) and nitrite (nir) reductase operons, as well as the putative nitrate transporter gene narT.</text>
</comment>
<dbReference type="InterPro" id="IPR005467">
    <property type="entry name" value="His_kinase_dom"/>
</dbReference>
<keyword evidence="8" id="KW-0808">Transferase</keyword>
<dbReference type="GO" id="GO:0016020">
    <property type="term" value="C:membrane"/>
    <property type="evidence" value="ECO:0007669"/>
    <property type="project" value="InterPro"/>
</dbReference>
<evidence type="ECO:0000256" key="6">
    <source>
        <dbReference type="ARBA" id="ARBA00022485"/>
    </source>
</evidence>
<feature type="coiled-coil region" evidence="16">
    <location>
        <begin position="224"/>
        <end position="251"/>
    </location>
</feature>
<keyword evidence="13" id="KW-0411">Iron-sulfur</keyword>
<dbReference type="InterPro" id="IPR036890">
    <property type="entry name" value="HATPase_C_sf"/>
</dbReference>
<dbReference type="InterPro" id="IPR004358">
    <property type="entry name" value="Sig_transdc_His_kin-like_C"/>
</dbReference>
<dbReference type="GO" id="GO:0000155">
    <property type="term" value="F:phosphorelay sensor kinase activity"/>
    <property type="evidence" value="ECO:0007669"/>
    <property type="project" value="InterPro"/>
</dbReference>
<dbReference type="SUPFAM" id="SSF55874">
    <property type="entry name" value="ATPase domain of HSP90 chaperone/DNA topoisomerase II/histidine kinase"/>
    <property type="match status" value="1"/>
</dbReference>
<evidence type="ECO:0000256" key="5">
    <source>
        <dbReference type="ARBA" id="ARBA00017322"/>
    </source>
</evidence>
<evidence type="ECO:0000313" key="20">
    <source>
        <dbReference type="Proteomes" id="UP000268623"/>
    </source>
</evidence>
<dbReference type="PRINTS" id="PR00344">
    <property type="entry name" value="BCTRLSENSOR"/>
</dbReference>
<comment type="caution">
    <text evidence="19">The sequence shown here is derived from an EMBL/GenBank/DDBJ whole genome shotgun (WGS) entry which is preliminary data.</text>
</comment>
<evidence type="ECO:0000256" key="14">
    <source>
        <dbReference type="ARBA" id="ARBA00024827"/>
    </source>
</evidence>
<keyword evidence="17" id="KW-0472">Membrane</keyword>
<dbReference type="AlphaFoldDB" id="A0A3M9XM11"/>
<evidence type="ECO:0000256" key="3">
    <source>
        <dbReference type="ARBA" id="ARBA00004496"/>
    </source>
</evidence>
<dbReference type="PANTHER" id="PTHR24421:SF58">
    <property type="entry name" value="SIGNAL TRANSDUCTION HISTIDINE-PROTEIN KINASE_PHOSPHATASE UHPB"/>
    <property type="match status" value="1"/>
</dbReference>
<evidence type="ECO:0000259" key="18">
    <source>
        <dbReference type="PROSITE" id="PS50109"/>
    </source>
</evidence>
<dbReference type="Proteomes" id="UP000268623">
    <property type="component" value="Unassembled WGS sequence"/>
</dbReference>
<dbReference type="SMART" id="SM00387">
    <property type="entry name" value="HATPase_c"/>
    <property type="match status" value="1"/>
</dbReference>
<protein>
    <recommendedName>
        <fullName evidence="5">Oxygen sensor histidine kinase NreB</fullName>
        <ecNumber evidence="4">2.7.13.3</ecNumber>
    </recommendedName>
    <alternativeName>
        <fullName evidence="15">Nitrogen regulation protein B</fullName>
    </alternativeName>
</protein>
<proteinExistence type="predicted"/>
<reference evidence="19 20" key="1">
    <citation type="submission" date="2018-08" db="EMBL/GenBank/DDBJ databases">
        <title>Genome sequence of Methylocystis hirsuta CSC1, a methanotroph able to accumulate PHAs.</title>
        <authorList>
            <person name="Bordel S."/>
            <person name="Rodriguez E."/>
            <person name="Gancedo J."/>
            <person name="Munoz R."/>
        </authorList>
    </citation>
    <scope>NUCLEOTIDE SEQUENCE [LARGE SCALE GENOMIC DNA]</scope>
    <source>
        <strain evidence="19 20">CSC1</strain>
    </source>
</reference>
<dbReference type="GO" id="GO:0051539">
    <property type="term" value="F:4 iron, 4 sulfur cluster binding"/>
    <property type="evidence" value="ECO:0007669"/>
    <property type="project" value="UniProtKB-KW"/>
</dbReference>
<evidence type="ECO:0000256" key="15">
    <source>
        <dbReference type="ARBA" id="ARBA00030800"/>
    </source>
</evidence>
<dbReference type="Pfam" id="PF02518">
    <property type="entry name" value="HATPase_c"/>
    <property type="match status" value="1"/>
</dbReference>
<evidence type="ECO:0000256" key="16">
    <source>
        <dbReference type="SAM" id="Coils"/>
    </source>
</evidence>
<keyword evidence="17" id="KW-0812">Transmembrane</keyword>
<evidence type="ECO:0000256" key="8">
    <source>
        <dbReference type="ARBA" id="ARBA00022679"/>
    </source>
</evidence>
<dbReference type="CDD" id="cd16917">
    <property type="entry name" value="HATPase_UhpB-NarQ-NarX-like"/>
    <property type="match status" value="1"/>
</dbReference>
<dbReference type="EMBL" id="QWDD01000001">
    <property type="protein sequence ID" value="RNJ48875.1"/>
    <property type="molecule type" value="Genomic_DNA"/>
</dbReference>
<dbReference type="PROSITE" id="PS50109">
    <property type="entry name" value="HIS_KIN"/>
    <property type="match status" value="1"/>
</dbReference>
<dbReference type="InterPro" id="IPR050482">
    <property type="entry name" value="Sensor_HK_TwoCompSys"/>
</dbReference>
<evidence type="ECO:0000256" key="2">
    <source>
        <dbReference type="ARBA" id="ARBA00001966"/>
    </source>
</evidence>
<feature type="domain" description="Histidine kinase" evidence="18">
    <location>
        <begin position="368"/>
        <end position="466"/>
    </location>
</feature>
<dbReference type="OrthoDB" id="9778496at2"/>
<keyword evidence="6" id="KW-0004">4Fe-4S</keyword>
<comment type="catalytic activity">
    <reaction evidence="1">
        <text>ATP + protein L-histidine = ADP + protein N-phospho-L-histidine.</text>
        <dbReference type="EC" id="2.7.13.3"/>
    </reaction>
</comment>
<dbReference type="GO" id="GO:0046983">
    <property type="term" value="F:protein dimerization activity"/>
    <property type="evidence" value="ECO:0007669"/>
    <property type="project" value="InterPro"/>
</dbReference>
<keyword evidence="19" id="KW-0067">ATP-binding</keyword>
<keyword evidence="16" id="KW-0175">Coiled coil</keyword>
<evidence type="ECO:0000256" key="4">
    <source>
        <dbReference type="ARBA" id="ARBA00012438"/>
    </source>
</evidence>
<accession>A0A3M9XM11</accession>
<keyword evidence="12" id="KW-0902">Two-component regulatory system</keyword>
<dbReference type="PANTHER" id="PTHR24421">
    <property type="entry name" value="NITRATE/NITRITE SENSOR PROTEIN NARX-RELATED"/>
    <property type="match status" value="1"/>
</dbReference>
<dbReference type="InterPro" id="IPR003594">
    <property type="entry name" value="HATPase_dom"/>
</dbReference>
<keyword evidence="7" id="KW-0963">Cytoplasm</keyword>
<evidence type="ECO:0000256" key="1">
    <source>
        <dbReference type="ARBA" id="ARBA00000085"/>
    </source>
</evidence>
<evidence type="ECO:0000256" key="12">
    <source>
        <dbReference type="ARBA" id="ARBA00023012"/>
    </source>
</evidence>
<evidence type="ECO:0000256" key="11">
    <source>
        <dbReference type="ARBA" id="ARBA00023004"/>
    </source>
</evidence>
<sequence length="469" mass="50928">METGAFIMRGVSLKARLGGLIGVVLIATLLINLAIQLLHAGPRVRAEAGSNLRLMREFVLATIANLPENEDPLPALRRLYGSLGSLRHADVEILAANETAPRDWLEKIRHSGQDVPEWFVKLVGASPRVMTIPVMVGGRAYSNIVVISNPFDELEEIWSDMLWLAAISLAVTIIFLTLVLLFLRYSLAPFDALKFGLAQLETGRSGVRLSVSGATEFRSIAAALNSLGATLDRVKQENRQLVDRLIQVQEGERKDIARDLHDEAGPCLFSIRATSAALQELLSHPAPDLGRLRQMSVTIDKASESLQSLFRGLLGRLRPKGLAELGLEPALTALFASWALTHPEVDLRLVARHDLSSLDEETALAAYRVVQEGVTNIFRHAGADKGEVTLEFGLDASADSSGLDAEAPPQLKITIEDNGVGISERFAPGMGLLGMNERVRALGGAQRIERRESGGTRITVSLPLRDDGE</sequence>
<dbReference type="InterPro" id="IPR032244">
    <property type="entry name" value="LapD_MoxY_N"/>
</dbReference>
<comment type="cofactor">
    <cofactor evidence="2">
        <name>[4Fe-4S] cluster</name>
        <dbReference type="ChEBI" id="CHEBI:49883"/>
    </cofactor>
</comment>
<evidence type="ECO:0000256" key="10">
    <source>
        <dbReference type="ARBA" id="ARBA00022777"/>
    </source>
</evidence>
<comment type="subcellular location">
    <subcellularLocation>
        <location evidence="3">Cytoplasm</location>
    </subcellularLocation>
</comment>
<dbReference type="EC" id="2.7.13.3" evidence="4"/>
<dbReference type="Pfam" id="PF16448">
    <property type="entry name" value="LapD_MoxY_N"/>
    <property type="match status" value="1"/>
</dbReference>
<dbReference type="Gene3D" id="3.30.565.10">
    <property type="entry name" value="Histidine kinase-like ATPase, C-terminal domain"/>
    <property type="match status" value="1"/>
</dbReference>
<keyword evidence="20" id="KW-1185">Reference proteome</keyword>
<keyword evidence="9" id="KW-0479">Metal-binding</keyword>
<dbReference type="InterPro" id="IPR011712">
    <property type="entry name" value="Sig_transdc_His_kin_sub3_dim/P"/>
</dbReference>
<dbReference type="GO" id="GO:0005524">
    <property type="term" value="F:ATP binding"/>
    <property type="evidence" value="ECO:0007669"/>
    <property type="project" value="UniProtKB-KW"/>
</dbReference>
<organism evidence="19 20">
    <name type="scientific">Methylocystis hirsuta</name>
    <dbReference type="NCBI Taxonomy" id="369798"/>
    <lineage>
        <taxon>Bacteria</taxon>
        <taxon>Pseudomonadati</taxon>
        <taxon>Pseudomonadota</taxon>
        <taxon>Alphaproteobacteria</taxon>
        <taxon>Hyphomicrobiales</taxon>
        <taxon>Methylocystaceae</taxon>
        <taxon>Methylocystis</taxon>
    </lineage>
</organism>
<feature type="transmembrane region" description="Helical" evidence="17">
    <location>
        <begin position="161"/>
        <end position="183"/>
    </location>
</feature>
<keyword evidence="17" id="KW-1133">Transmembrane helix</keyword>